<dbReference type="STRING" id="679936.Sulac_2097"/>
<dbReference type="Gene3D" id="3.40.50.10420">
    <property type="entry name" value="NagB/RpiA/CoA transferase-like"/>
    <property type="match status" value="1"/>
</dbReference>
<proteinExistence type="predicted"/>
<dbReference type="SUPFAM" id="SSF100950">
    <property type="entry name" value="NagB/RpiA/CoA transferase-like"/>
    <property type="match status" value="1"/>
</dbReference>
<evidence type="ECO:0000313" key="3">
    <source>
        <dbReference type="Proteomes" id="UP000005439"/>
    </source>
</evidence>
<dbReference type="KEGG" id="sap:Sulac_2097"/>
<evidence type="ECO:0000259" key="1">
    <source>
        <dbReference type="Pfam" id="PF02589"/>
    </source>
</evidence>
<gene>
    <name evidence="2" type="ordered locus">Sulac_2097</name>
</gene>
<dbReference type="InterPro" id="IPR003741">
    <property type="entry name" value="LUD_dom"/>
</dbReference>
<dbReference type="PANTHER" id="PTHR43682">
    <property type="entry name" value="LACTATE UTILIZATION PROTEIN C"/>
    <property type="match status" value="1"/>
</dbReference>
<dbReference type="HOGENOM" id="CLU_090664_3_0_9"/>
<keyword evidence="3" id="KW-1185">Reference proteome</keyword>
<dbReference type="InterPro" id="IPR024185">
    <property type="entry name" value="FTHF_cligase-like_sf"/>
</dbReference>
<reference evidence="3" key="1">
    <citation type="submission" date="2011-12" db="EMBL/GenBank/DDBJ databases">
        <title>The complete genome of chromosome of Sulfobacillus acidophilus DSM 10332.</title>
        <authorList>
            <person name="Lucas S."/>
            <person name="Han J."/>
            <person name="Lapidus A."/>
            <person name="Bruce D."/>
            <person name="Goodwin L."/>
            <person name="Pitluck S."/>
            <person name="Peters L."/>
            <person name="Kyrpides N."/>
            <person name="Mavromatis K."/>
            <person name="Ivanova N."/>
            <person name="Mikhailova N."/>
            <person name="Chertkov O."/>
            <person name="Saunders E."/>
            <person name="Detter J.C."/>
            <person name="Tapia R."/>
            <person name="Han C."/>
            <person name="Land M."/>
            <person name="Hauser L."/>
            <person name="Markowitz V."/>
            <person name="Cheng J.-F."/>
            <person name="Hugenholtz P."/>
            <person name="Woyke T."/>
            <person name="Wu D."/>
            <person name="Pukall R."/>
            <person name="Gehrich-Schroeter G."/>
            <person name="Schneider S."/>
            <person name="Klenk H.-P."/>
            <person name="Eisen J.A."/>
        </authorList>
    </citation>
    <scope>NUCLEOTIDE SEQUENCE [LARGE SCALE GENOMIC DNA]</scope>
    <source>
        <strain evidence="3">ATCC 700253 / DSM 10332 / NAL</strain>
    </source>
</reference>
<dbReference type="Pfam" id="PF02589">
    <property type="entry name" value="LUD_dom"/>
    <property type="match status" value="1"/>
</dbReference>
<organism evidence="2 3">
    <name type="scientific">Sulfobacillus acidophilus (strain ATCC 700253 / DSM 10332 / NAL)</name>
    <dbReference type="NCBI Taxonomy" id="679936"/>
    <lineage>
        <taxon>Bacteria</taxon>
        <taxon>Bacillati</taxon>
        <taxon>Bacillota</taxon>
        <taxon>Clostridia</taxon>
        <taxon>Eubacteriales</taxon>
        <taxon>Clostridiales Family XVII. Incertae Sedis</taxon>
        <taxon>Sulfobacillus</taxon>
    </lineage>
</organism>
<dbReference type="Proteomes" id="UP000005439">
    <property type="component" value="Chromosome"/>
</dbReference>
<dbReference type="PATRIC" id="fig|679936.5.peg.2162"/>
<dbReference type="InterPro" id="IPR037171">
    <property type="entry name" value="NagB/RpiA_transferase-like"/>
</dbReference>
<sequence length="188" mass="19940">MDEAVKDLISRLEKAGADVFYGNSPSQLTAAFSTIWETGVKPVAEGTGRAGGWIPDPAFWHPIIEATWPVPVEKAPHDRDAITVGVTGVAWAAADTGTLVLYGTDATPLWPSLLPPVHVVLVRQSQVVSSLKDGLDRLFQENYGTTKPPLVKLVSGPSMTADIEGELILGVHGPKRLTVVIDGTAQAP</sequence>
<name>G8TSW8_SULAD</name>
<reference evidence="2 3" key="2">
    <citation type="journal article" date="2012" name="Stand. Genomic Sci.">
        <title>Complete genome sequence of the moderately thermophilic mineral-sulfide-oxidizing firmicute Sulfobacillus acidophilus type strain (NAL(T)).</title>
        <authorList>
            <person name="Anderson I."/>
            <person name="Chertkov O."/>
            <person name="Chen A."/>
            <person name="Saunders E."/>
            <person name="Lapidus A."/>
            <person name="Nolan M."/>
            <person name="Lucas S."/>
            <person name="Hammon N."/>
            <person name="Deshpande S."/>
            <person name="Cheng J.F."/>
            <person name="Han C."/>
            <person name="Tapia R."/>
            <person name="Goodwin L.A."/>
            <person name="Pitluck S."/>
            <person name="Liolios K."/>
            <person name="Pagani I."/>
            <person name="Ivanova N."/>
            <person name="Mikhailova N."/>
            <person name="Pati A."/>
            <person name="Palaniappan K."/>
            <person name="Land M."/>
            <person name="Pan C."/>
            <person name="Rohde M."/>
            <person name="Pukall R."/>
            <person name="Goker M."/>
            <person name="Detter J.C."/>
            <person name="Woyke T."/>
            <person name="Bristow J."/>
            <person name="Eisen J.A."/>
            <person name="Markowitz V."/>
            <person name="Hugenholtz P."/>
            <person name="Kyrpides N.C."/>
            <person name="Klenk H.P."/>
            <person name="Mavromatis K."/>
        </authorList>
    </citation>
    <scope>NUCLEOTIDE SEQUENCE [LARGE SCALE GENOMIC DNA]</scope>
    <source>
        <strain evidence="3">ATCC 700253 / DSM 10332 / NAL</strain>
    </source>
</reference>
<dbReference type="PANTHER" id="PTHR43682:SF1">
    <property type="entry name" value="LACTATE UTILIZATION PROTEIN C"/>
    <property type="match status" value="1"/>
</dbReference>
<protein>
    <submittedName>
        <fullName evidence="2">Lactate utilization protein B/C</fullName>
    </submittedName>
</protein>
<evidence type="ECO:0000313" key="2">
    <source>
        <dbReference type="EMBL" id="AEW05583.1"/>
    </source>
</evidence>
<accession>G8TSW8</accession>
<feature type="domain" description="LUD" evidence="1">
    <location>
        <begin position="81"/>
        <end position="181"/>
    </location>
</feature>
<dbReference type="AlphaFoldDB" id="G8TSW8"/>
<dbReference type="EMBL" id="CP003179">
    <property type="protein sequence ID" value="AEW05583.1"/>
    <property type="molecule type" value="Genomic_DNA"/>
</dbReference>